<evidence type="ECO:0000313" key="2">
    <source>
        <dbReference type="Proteomes" id="UP001178461"/>
    </source>
</evidence>
<name>A0AA35K3Y3_9SAUR</name>
<protein>
    <submittedName>
        <fullName evidence="1">Uncharacterized protein</fullName>
    </submittedName>
</protein>
<keyword evidence="2" id="KW-1185">Reference proteome</keyword>
<dbReference type="AlphaFoldDB" id="A0AA35K3Y3"/>
<accession>A0AA35K3Y3</accession>
<reference evidence="1" key="1">
    <citation type="submission" date="2022-12" db="EMBL/GenBank/DDBJ databases">
        <authorList>
            <person name="Alioto T."/>
            <person name="Alioto T."/>
            <person name="Gomez Garrido J."/>
        </authorList>
    </citation>
    <scope>NUCLEOTIDE SEQUENCE</scope>
</reference>
<dbReference type="Proteomes" id="UP001178461">
    <property type="component" value="Chromosome 3"/>
</dbReference>
<gene>
    <name evidence="1" type="ORF">PODLI_1B033294</name>
</gene>
<dbReference type="EMBL" id="OX395128">
    <property type="protein sequence ID" value="CAI5771317.1"/>
    <property type="molecule type" value="Genomic_DNA"/>
</dbReference>
<proteinExistence type="predicted"/>
<sequence>MHFIRTFQLEARIVTTAGKKETGRKKIAGSTSGAGSACALPGETARVERRRAKHSSLPSPPHVFGSFRKISRRLVFPPFFPPATDGVRLFGAVLCGAAAFPPEHAQCVPSP</sequence>
<organism evidence="1 2">
    <name type="scientific">Podarcis lilfordi</name>
    <name type="common">Lilford's wall lizard</name>
    <dbReference type="NCBI Taxonomy" id="74358"/>
    <lineage>
        <taxon>Eukaryota</taxon>
        <taxon>Metazoa</taxon>
        <taxon>Chordata</taxon>
        <taxon>Craniata</taxon>
        <taxon>Vertebrata</taxon>
        <taxon>Euteleostomi</taxon>
        <taxon>Lepidosauria</taxon>
        <taxon>Squamata</taxon>
        <taxon>Bifurcata</taxon>
        <taxon>Unidentata</taxon>
        <taxon>Episquamata</taxon>
        <taxon>Laterata</taxon>
        <taxon>Lacertibaenia</taxon>
        <taxon>Lacertidae</taxon>
        <taxon>Podarcis</taxon>
    </lineage>
</organism>
<evidence type="ECO:0000313" key="1">
    <source>
        <dbReference type="EMBL" id="CAI5771317.1"/>
    </source>
</evidence>